<dbReference type="InterPro" id="IPR001375">
    <property type="entry name" value="Peptidase_S9_cat"/>
</dbReference>
<evidence type="ECO:0000259" key="2">
    <source>
        <dbReference type="Pfam" id="PF00326"/>
    </source>
</evidence>
<feature type="signal peptide" evidence="1">
    <location>
        <begin position="1"/>
        <end position="20"/>
    </location>
</feature>
<feature type="chain" id="PRO_5040228248" evidence="1">
    <location>
        <begin position="21"/>
        <end position="339"/>
    </location>
</feature>
<dbReference type="InterPro" id="IPR029058">
    <property type="entry name" value="AB_hydrolase_fold"/>
</dbReference>
<evidence type="ECO:0000313" key="4">
    <source>
        <dbReference type="Proteomes" id="UP000717696"/>
    </source>
</evidence>
<dbReference type="PANTHER" id="PTHR42972:SF8">
    <property type="entry name" value="POLYHYDROXYBUTYRATE DEPOLYMERASE"/>
    <property type="match status" value="1"/>
</dbReference>
<reference evidence="3" key="1">
    <citation type="journal article" date="2021" name="Nat. Commun.">
        <title>Genetic determinants of endophytism in the Arabidopsis root mycobiome.</title>
        <authorList>
            <person name="Mesny F."/>
            <person name="Miyauchi S."/>
            <person name="Thiergart T."/>
            <person name="Pickel B."/>
            <person name="Atanasova L."/>
            <person name="Karlsson M."/>
            <person name="Huettel B."/>
            <person name="Barry K.W."/>
            <person name="Haridas S."/>
            <person name="Chen C."/>
            <person name="Bauer D."/>
            <person name="Andreopoulos W."/>
            <person name="Pangilinan J."/>
            <person name="LaButti K."/>
            <person name="Riley R."/>
            <person name="Lipzen A."/>
            <person name="Clum A."/>
            <person name="Drula E."/>
            <person name="Henrissat B."/>
            <person name="Kohler A."/>
            <person name="Grigoriev I.V."/>
            <person name="Martin F.M."/>
            <person name="Hacquard S."/>
        </authorList>
    </citation>
    <scope>NUCLEOTIDE SEQUENCE</scope>
    <source>
        <strain evidence="3">MPI-CAGE-AT-0021</strain>
    </source>
</reference>
<dbReference type="OrthoDB" id="6020543at2759"/>
<protein>
    <submittedName>
        <fullName evidence="3">Alpha/Beta hydrolase protein</fullName>
    </submittedName>
</protein>
<dbReference type="AlphaFoldDB" id="A0A9P9D594"/>
<dbReference type="SUPFAM" id="SSF53474">
    <property type="entry name" value="alpha/beta-Hydrolases"/>
    <property type="match status" value="1"/>
</dbReference>
<dbReference type="Proteomes" id="UP000717696">
    <property type="component" value="Unassembled WGS sequence"/>
</dbReference>
<name>A0A9P9D594_9HYPO</name>
<accession>A0A9P9D594</accession>
<dbReference type="Gene3D" id="3.40.50.1820">
    <property type="entry name" value="alpha/beta hydrolase"/>
    <property type="match status" value="2"/>
</dbReference>
<evidence type="ECO:0000256" key="1">
    <source>
        <dbReference type="SAM" id="SignalP"/>
    </source>
</evidence>
<keyword evidence="1" id="KW-0732">Signal</keyword>
<keyword evidence="3" id="KW-0378">Hydrolase</keyword>
<dbReference type="GO" id="GO:0008236">
    <property type="term" value="F:serine-type peptidase activity"/>
    <property type="evidence" value="ECO:0007669"/>
    <property type="project" value="InterPro"/>
</dbReference>
<gene>
    <name evidence="3" type="ORF">B0J13DRAFT_245188</name>
</gene>
<keyword evidence="4" id="KW-1185">Reference proteome</keyword>
<evidence type="ECO:0000313" key="3">
    <source>
        <dbReference type="EMBL" id="KAH7112990.1"/>
    </source>
</evidence>
<feature type="domain" description="Peptidase S9 prolyl oligopeptidase catalytic" evidence="2">
    <location>
        <begin position="25"/>
        <end position="158"/>
    </location>
</feature>
<dbReference type="GO" id="GO:0006508">
    <property type="term" value="P:proteolysis"/>
    <property type="evidence" value="ECO:0007669"/>
    <property type="project" value="InterPro"/>
</dbReference>
<dbReference type="Pfam" id="PF00326">
    <property type="entry name" value="Peptidase_S9"/>
    <property type="match status" value="1"/>
</dbReference>
<dbReference type="PANTHER" id="PTHR42972">
    <property type="entry name" value="TOL-PAL SYSTEM PROTEIN TOLB"/>
    <property type="match status" value="1"/>
</dbReference>
<proteinExistence type="predicted"/>
<dbReference type="EMBL" id="JAGMUU010000048">
    <property type="protein sequence ID" value="KAH7112990.1"/>
    <property type="molecule type" value="Genomic_DNA"/>
</dbReference>
<sequence length="339" mass="35796">MFSLIRILGLAGIAAPGMLAAELSAYNVDPNSVSVSGFSAGGLMAAQLGVAYSDTFKIGFGVLAGGPYDCARNQYYTNCMYNLNPSITQPVANMKSWSGNQIDSIANLPNRKIYMQVGTADTTVGPKPLNQLKAQLANFVDQSKVSFVTTNGAAHVFPTDFSATGNNNCGTAASPYISNCGYDGAGAVLKWMYGVLNPRNNGALSGTLMSFAQTGTKGASGMDITGYLYVPQVCEDGSTVCKLHVALHGCQQSYGQIGSKFIDNTGYNKWADANRIIILYPQATVDNTVHSIWGGTMLSNSNACFDWMGWYGSNANQKGGAQVAAMVNQVNKITSSYTG</sequence>
<organism evidence="3 4">
    <name type="scientific">Dactylonectria estremocensis</name>
    <dbReference type="NCBI Taxonomy" id="1079267"/>
    <lineage>
        <taxon>Eukaryota</taxon>
        <taxon>Fungi</taxon>
        <taxon>Dikarya</taxon>
        <taxon>Ascomycota</taxon>
        <taxon>Pezizomycotina</taxon>
        <taxon>Sordariomycetes</taxon>
        <taxon>Hypocreomycetidae</taxon>
        <taxon>Hypocreales</taxon>
        <taxon>Nectriaceae</taxon>
        <taxon>Dactylonectria</taxon>
    </lineage>
</organism>
<comment type="caution">
    <text evidence="3">The sequence shown here is derived from an EMBL/GenBank/DDBJ whole genome shotgun (WGS) entry which is preliminary data.</text>
</comment>